<dbReference type="EMBL" id="JANVFT010000067">
    <property type="protein sequence ID" value="KAJ4477595.1"/>
    <property type="molecule type" value="Genomic_DNA"/>
</dbReference>
<reference evidence="1" key="1">
    <citation type="submission" date="2022-08" db="EMBL/GenBank/DDBJ databases">
        <title>A Global Phylogenomic Analysis of the Shiitake Genus Lentinula.</title>
        <authorList>
            <consortium name="DOE Joint Genome Institute"/>
            <person name="Sierra-Patev S."/>
            <person name="Min B."/>
            <person name="Naranjo-Ortiz M."/>
            <person name="Looney B."/>
            <person name="Konkel Z."/>
            <person name="Slot J.C."/>
            <person name="Sakamoto Y."/>
            <person name="Steenwyk J.L."/>
            <person name="Rokas A."/>
            <person name="Carro J."/>
            <person name="Camarero S."/>
            <person name="Ferreira P."/>
            <person name="Molpeceres G."/>
            <person name="Ruiz-Duenas F.J."/>
            <person name="Serrano A."/>
            <person name="Henrissat B."/>
            <person name="Drula E."/>
            <person name="Hughes K.W."/>
            <person name="Mata J.L."/>
            <person name="Ishikawa N.K."/>
            <person name="Vargas-Isla R."/>
            <person name="Ushijima S."/>
            <person name="Smith C.A."/>
            <person name="Ahrendt S."/>
            <person name="Andreopoulos W."/>
            <person name="He G."/>
            <person name="Labutti K."/>
            <person name="Lipzen A."/>
            <person name="Ng V."/>
            <person name="Riley R."/>
            <person name="Sandor L."/>
            <person name="Barry K."/>
            <person name="Martinez A.T."/>
            <person name="Xiao Y."/>
            <person name="Gibbons J.G."/>
            <person name="Terashima K."/>
            <person name="Grigoriev I.V."/>
            <person name="Hibbett D.S."/>
        </authorList>
    </citation>
    <scope>NUCLEOTIDE SEQUENCE</scope>
    <source>
        <strain evidence="1">RHP3577 ss4</strain>
    </source>
</reference>
<name>A0ABQ8V6Z1_9AGAR</name>
<sequence length="288" mass="32930">MTNEIGDFQDLQAKTNLIVSGSVALNFFTYNTYNDNLDPFCHLNECLTVGAWYISRKYAYRPVPPQLSSFKDEVLRVQEIVRRYSEHPTSNGLHGDVDISSTVQIWTFHNGTSTIQLFASSCSPLEILLLFHSTCVMNVLTHRAAYCFFPHLTLIENCSLLNSVNLPFSDRQLLSLVKYGQRGFYFMNMPSVFRTIDRKSALSFFFPRSPGDRHSYKLKFIHVGSAHDSNITIEMAILSSEFSISTQVVRLLFVVQKGEGVLIVMPALWLWMESFKDSKIYFKVDVSQ</sequence>
<proteinExistence type="predicted"/>
<protein>
    <submittedName>
        <fullName evidence="1">Uncharacterized protein</fullName>
    </submittedName>
</protein>
<evidence type="ECO:0000313" key="2">
    <source>
        <dbReference type="Proteomes" id="UP001150217"/>
    </source>
</evidence>
<evidence type="ECO:0000313" key="1">
    <source>
        <dbReference type="EMBL" id="KAJ4477595.1"/>
    </source>
</evidence>
<accession>A0ABQ8V6Z1</accession>
<dbReference type="Proteomes" id="UP001150217">
    <property type="component" value="Unassembled WGS sequence"/>
</dbReference>
<comment type="caution">
    <text evidence="1">The sequence shown here is derived from an EMBL/GenBank/DDBJ whole genome shotgun (WGS) entry which is preliminary data.</text>
</comment>
<keyword evidence="2" id="KW-1185">Reference proteome</keyword>
<gene>
    <name evidence="1" type="ORF">C8R41DRAFT_869534</name>
</gene>
<organism evidence="1 2">
    <name type="scientific">Lentinula lateritia</name>
    <dbReference type="NCBI Taxonomy" id="40482"/>
    <lineage>
        <taxon>Eukaryota</taxon>
        <taxon>Fungi</taxon>
        <taxon>Dikarya</taxon>
        <taxon>Basidiomycota</taxon>
        <taxon>Agaricomycotina</taxon>
        <taxon>Agaricomycetes</taxon>
        <taxon>Agaricomycetidae</taxon>
        <taxon>Agaricales</taxon>
        <taxon>Marasmiineae</taxon>
        <taxon>Omphalotaceae</taxon>
        <taxon>Lentinula</taxon>
    </lineage>
</organism>